<gene>
    <name evidence="2" type="ORF">METZ01_LOCUS177496</name>
</gene>
<evidence type="ECO:0000259" key="1">
    <source>
        <dbReference type="Pfam" id="PF02627"/>
    </source>
</evidence>
<reference evidence="2" key="1">
    <citation type="submission" date="2018-05" db="EMBL/GenBank/DDBJ databases">
        <authorList>
            <person name="Lanie J.A."/>
            <person name="Ng W.-L."/>
            <person name="Kazmierczak K.M."/>
            <person name="Andrzejewski T.M."/>
            <person name="Davidsen T.M."/>
            <person name="Wayne K.J."/>
            <person name="Tettelin H."/>
            <person name="Glass J.I."/>
            <person name="Rusch D."/>
            <person name="Podicherti R."/>
            <person name="Tsui H.-C.T."/>
            <person name="Winkler M.E."/>
        </authorList>
    </citation>
    <scope>NUCLEOTIDE SEQUENCE</scope>
</reference>
<protein>
    <recommendedName>
        <fullName evidence="1">Carboxymuconolactone decarboxylase-like domain-containing protein</fullName>
    </recommendedName>
</protein>
<dbReference type="InterPro" id="IPR003779">
    <property type="entry name" value="CMD-like"/>
</dbReference>
<dbReference type="AlphaFoldDB" id="A0A382CFR6"/>
<proteinExistence type="predicted"/>
<accession>A0A382CFR6</accession>
<dbReference type="SUPFAM" id="SSF69118">
    <property type="entry name" value="AhpD-like"/>
    <property type="match status" value="1"/>
</dbReference>
<dbReference type="EMBL" id="UINC01034188">
    <property type="protein sequence ID" value="SVB24642.1"/>
    <property type="molecule type" value="Genomic_DNA"/>
</dbReference>
<dbReference type="Pfam" id="PF02627">
    <property type="entry name" value="CMD"/>
    <property type="match status" value="1"/>
</dbReference>
<sequence>MAEHPHWLKVLQTNDQRLFDTVCDLQELVTSDNALSKKTKMLMMMLGDAFLARPNGVRILANRARSFGATEEEIVETIQVGYYMGGLSVLFPGLNAFDDVPL</sequence>
<organism evidence="2">
    <name type="scientific">marine metagenome</name>
    <dbReference type="NCBI Taxonomy" id="408172"/>
    <lineage>
        <taxon>unclassified sequences</taxon>
        <taxon>metagenomes</taxon>
        <taxon>ecological metagenomes</taxon>
    </lineage>
</organism>
<name>A0A382CFR6_9ZZZZ</name>
<feature type="domain" description="Carboxymuconolactone decarboxylase-like" evidence="1">
    <location>
        <begin position="18"/>
        <end position="90"/>
    </location>
</feature>
<dbReference type="InterPro" id="IPR029032">
    <property type="entry name" value="AhpD-like"/>
</dbReference>
<evidence type="ECO:0000313" key="2">
    <source>
        <dbReference type="EMBL" id="SVB24642.1"/>
    </source>
</evidence>
<dbReference type="GO" id="GO:0051920">
    <property type="term" value="F:peroxiredoxin activity"/>
    <property type="evidence" value="ECO:0007669"/>
    <property type="project" value="InterPro"/>
</dbReference>
<dbReference type="Gene3D" id="1.20.1290.10">
    <property type="entry name" value="AhpD-like"/>
    <property type="match status" value="1"/>
</dbReference>